<keyword evidence="2" id="KW-1185">Reference proteome</keyword>
<evidence type="ECO:0008006" key="3">
    <source>
        <dbReference type="Google" id="ProtNLM"/>
    </source>
</evidence>
<organism evidence="1 2">
    <name type="scientific">Lactuca sativa</name>
    <name type="common">Garden lettuce</name>
    <dbReference type="NCBI Taxonomy" id="4236"/>
    <lineage>
        <taxon>Eukaryota</taxon>
        <taxon>Viridiplantae</taxon>
        <taxon>Streptophyta</taxon>
        <taxon>Embryophyta</taxon>
        <taxon>Tracheophyta</taxon>
        <taxon>Spermatophyta</taxon>
        <taxon>Magnoliopsida</taxon>
        <taxon>eudicotyledons</taxon>
        <taxon>Gunneridae</taxon>
        <taxon>Pentapetalae</taxon>
        <taxon>asterids</taxon>
        <taxon>campanulids</taxon>
        <taxon>Asterales</taxon>
        <taxon>Asteraceae</taxon>
        <taxon>Cichorioideae</taxon>
        <taxon>Cichorieae</taxon>
        <taxon>Lactucinae</taxon>
        <taxon>Lactuca</taxon>
    </lineage>
</organism>
<dbReference type="EMBL" id="NBSK02000004">
    <property type="protein sequence ID" value="KAJ0211867.1"/>
    <property type="molecule type" value="Genomic_DNA"/>
</dbReference>
<dbReference type="Gene3D" id="3.60.10.10">
    <property type="entry name" value="Endonuclease/exonuclease/phosphatase"/>
    <property type="match status" value="1"/>
</dbReference>
<dbReference type="PANTHER" id="PTHR33710">
    <property type="entry name" value="BNAC02G09200D PROTEIN"/>
    <property type="match status" value="1"/>
</dbReference>
<comment type="caution">
    <text evidence="1">The sequence shown here is derived from an EMBL/GenBank/DDBJ whole genome shotgun (WGS) entry which is preliminary data.</text>
</comment>
<dbReference type="Proteomes" id="UP000235145">
    <property type="component" value="Unassembled WGS sequence"/>
</dbReference>
<evidence type="ECO:0000313" key="2">
    <source>
        <dbReference type="Proteomes" id="UP000235145"/>
    </source>
</evidence>
<gene>
    <name evidence="1" type="ORF">LSAT_V11C400195860</name>
</gene>
<name>A0A9R1VQL5_LACSA</name>
<accession>A0A9R1VQL5</accession>
<evidence type="ECO:0000313" key="1">
    <source>
        <dbReference type="EMBL" id="KAJ0211867.1"/>
    </source>
</evidence>
<proteinExistence type="predicted"/>
<sequence length="299" mass="34169">MPRSLLDLLSPWNLGEKLYRHCRRKLAMLHLGPLLIWASIEGPHLTLIHPATLPSTLTVLAGHPLCPNKNHAIPSPLREYIPHRPNLVSLKICKGIGIGCEVKRSWLRNCRVQNQAFFVGLQETKSLEEPWRKKALWNNLADLINSDADSCWIVFRDFNVVRFPEERLGYVFCQSSAYYFNEFIHSLGLLEIKMGGRRFTYMNSTGDKHSKHDRFLVSLNSIEAWPTLNVTTMPRVHSDHSTIILSALQHDFGPTPFIFFNSWLKDPGFEGVLRSGWAVSCNPGRQLILSPLTFYLPVN</sequence>
<dbReference type="InterPro" id="IPR036691">
    <property type="entry name" value="Endo/exonu/phosph_ase_sf"/>
</dbReference>
<dbReference type="AlphaFoldDB" id="A0A9R1VQL5"/>
<protein>
    <recommendedName>
        <fullName evidence="3">Endonuclease/exonuclease/phosphatase domain-containing protein</fullName>
    </recommendedName>
</protein>
<reference evidence="1 2" key="1">
    <citation type="journal article" date="2017" name="Nat. Commun.">
        <title>Genome assembly with in vitro proximity ligation data and whole-genome triplication in lettuce.</title>
        <authorList>
            <person name="Reyes-Chin-Wo S."/>
            <person name="Wang Z."/>
            <person name="Yang X."/>
            <person name="Kozik A."/>
            <person name="Arikit S."/>
            <person name="Song C."/>
            <person name="Xia L."/>
            <person name="Froenicke L."/>
            <person name="Lavelle D.O."/>
            <person name="Truco M.J."/>
            <person name="Xia R."/>
            <person name="Zhu S."/>
            <person name="Xu C."/>
            <person name="Xu H."/>
            <person name="Xu X."/>
            <person name="Cox K."/>
            <person name="Korf I."/>
            <person name="Meyers B.C."/>
            <person name="Michelmore R.W."/>
        </authorList>
    </citation>
    <scope>NUCLEOTIDE SEQUENCE [LARGE SCALE GENOMIC DNA]</scope>
    <source>
        <strain evidence="2">cv. Salinas</strain>
        <tissue evidence="1">Seedlings</tissue>
    </source>
</reference>
<dbReference type="SUPFAM" id="SSF56219">
    <property type="entry name" value="DNase I-like"/>
    <property type="match status" value="1"/>
</dbReference>
<dbReference type="PANTHER" id="PTHR33710:SF64">
    <property type="entry name" value="ENDONUCLEASE_EXONUCLEASE_PHOSPHATASE DOMAIN-CONTAINING PROTEIN"/>
    <property type="match status" value="1"/>
</dbReference>